<reference evidence="3 4" key="1">
    <citation type="submission" date="2020-08" db="EMBL/GenBank/DDBJ databases">
        <title>Sequencing the genomes of 1000 actinobacteria strains.</title>
        <authorList>
            <person name="Klenk H.-P."/>
        </authorList>
    </citation>
    <scope>NUCLEOTIDE SEQUENCE [LARGE SCALE GENOMIC DNA]</scope>
    <source>
        <strain evidence="3 4">DSM 44551</strain>
    </source>
</reference>
<feature type="domain" description="HTH merR-type" evidence="2">
    <location>
        <begin position="13"/>
        <end position="81"/>
    </location>
</feature>
<dbReference type="PROSITE" id="PS50937">
    <property type="entry name" value="HTH_MERR_2"/>
    <property type="match status" value="1"/>
</dbReference>
<evidence type="ECO:0000313" key="4">
    <source>
        <dbReference type="Proteomes" id="UP000572635"/>
    </source>
</evidence>
<dbReference type="SMART" id="SM00422">
    <property type="entry name" value="HTH_MERR"/>
    <property type="match status" value="1"/>
</dbReference>
<dbReference type="InterPro" id="IPR009061">
    <property type="entry name" value="DNA-bd_dom_put_sf"/>
</dbReference>
<dbReference type="EMBL" id="JACHDB010000001">
    <property type="protein sequence ID" value="MBB5433888.1"/>
    <property type="molecule type" value="Genomic_DNA"/>
</dbReference>
<dbReference type="PRINTS" id="PR00040">
    <property type="entry name" value="HTHMERR"/>
</dbReference>
<dbReference type="Pfam" id="PF13411">
    <property type="entry name" value="MerR_1"/>
    <property type="match status" value="1"/>
</dbReference>
<dbReference type="SUPFAM" id="SSF46955">
    <property type="entry name" value="Putative DNA-binding domain"/>
    <property type="match status" value="1"/>
</dbReference>
<dbReference type="RefSeq" id="WP_184394036.1">
    <property type="nucleotide sequence ID" value="NZ_BAAAJD010000017.1"/>
</dbReference>
<sequence length="94" mass="10879">MTEHQRPLPDQAVYTISVAARLAGVRPATLRLYEEKGLLAPSRTEGRTRMYSDEDIRRLRRITELSEQGVNLAGIARILDLQDENHRLREDRPR</sequence>
<keyword evidence="1" id="KW-0238">DNA-binding</keyword>
<dbReference type="PANTHER" id="PTHR30204:SF58">
    <property type="entry name" value="HTH-TYPE TRANSCRIPTIONAL REGULATOR YFMP"/>
    <property type="match status" value="1"/>
</dbReference>
<evidence type="ECO:0000313" key="3">
    <source>
        <dbReference type="EMBL" id="MBB5433888.1"/>
    </source>
</evidence>
<dbReference type="InterPro" id="IPR000551">
    <property type="entry name" value="MerR-type_HTH_dom"/>
</dbReference>
<proteinExistence type="predicted"/>
<evidence type="ECO:0000259" key="2">
    <source>
        <dbReference type="PROSITE" id="PS50937"/>
    </source>
</evidence>
<dbReference type="AlphaFoldDB" id="A0A7W8QNW0"/>
<evidence type="ECO:0000256" key="1">
    <source>
        <dbReference type="ARBA" id="ARBA00023125"/>
    </source>
</evidence>
<dbReference type="GO" id="GO:0003700">
    <property type="term" value="F:DNA-binding transcription factor activity"/>
    <property type="evidence" value="ECO:0007669"/>
    <property type="project" value="InterPro"/>
</dbReference>
<dbReference type="GO" id="GO:0003677">
    <property type="term" value="F:DNA binding"/>
    <property type="evidence" value="ECO:0007669"/>
    <property type="project" value="UniProtKB-KW"/>
</dbReference>
<dbReference type="Proteomes" id="UP000572635">
    <property type="component" value="Unassembled WGS sequence"/>
</dbReference>
<dbReference type="NCBIfam" id="NF047375">
    <property type="entry name" value="HeatShock_HspR"/>
    <property type="match status" value="1"/>
</dbReference>
<dbReference type="InterPro" id="IPR047057">
    <property type="entry name" value="MerR_fam"/>
</dbReference>
<keyword evidence="3" id="KW-0346">Stress response</keyword>
<gene>
    <name evidence="3" type="ORF">HDA36_003972</name>
</gene>
<comment type="caution">
    <text evidence="3">The sequence shown here is derived from an EMBL/GenBank/DDBJ whole genome shotgun (WGS) entry which is preliminary data.</text>
</comment>
<name>A0A7W8QNW0_9ACTN</name>
<dbReference type="Gene3D" id="1.10.1660.10">
    <property type="match status" value="1"/>
</dbReference>
<dbReference type="PANTHER" id="PTHR30204">
    <property type="entry name" value="REDOX-CYCLING DRUG-SENSING TRANSCRIPTIONAL ACTIVATOR SOXR"/>
    <property type="match status" value="1"/>
</dbReference>
<accession>A0A7W8QNW0</accession>
<organism evidence="3 4">
    <name type="scientific">Nocardiopsis composta</name>
    <dbReference type="NCBI Taxonomy" id="157465"/>
    <lineage>
        <taxon>Bacteria</taxon>
        <taxon>Bacillati</taxon>
        <taxon>Actinomycetota</taxon>
        <taxon>Actinomycetes</taxon>
        <taxon>Streptosporangiales</taxon>
        <taxon>Nocardiopsidaceae</taxon>
        <taxon>Nocardiopsis</taxon>
    </lineage>
</organism>
<keyword evidence="4" id="KW-1185">Reference proteome</keyword>
<protein>
    <submittedName>
        <fullName evidence="3">MerR family transcriptional regulator/heat shock protein HspR</fullName>
    </submittedName>
</protein>